<accession>A0A9W6BM30</accession>
<evidence type="ECO:0000313" key="4">
    <source>
        <dbReference type="Proteomes" id="UP001165080"/>
    </source>
</evidence>
<reference evidence="3 4" key="1">
    <citation type="journal article" date="2023" name="Commun. Biol.">
        <title>Reorganization of the ancestral sex-determining regions during the evolution of trioecy in Pleodorina starrii.</title>
        <authorList>
            <person name="Takahashi K."/>
            <person name="Suzuki S."/>
            <person name="Kawai-Toyooka H."/>
            <person name="Yamamoto K."/>
            <person name="Hamaji T."/>
            <person name="Ootsuki R."/>
            <person name="Yamaguchi H."/>
            <person name="Kawachi M."/>
            <person name="Higashiyama T."/>
            <person name="Nozaki H."/>
        </authorList>
    </citation>
    <scope>NUCLEOTIDE SEQUENCE [LARGE SCALE GENOMIC DNA]</scope>
    <source>
        <strain evidence="3 4">NIES-4479</strain>
    </source>
</reference>
<feature type="region of interest" description="Disordered" evidence="1">
    <location>
        <begin position="1"/>
        <end position="83"/>
    </location>
</feature>
<feature type="region of interest" description="Disordered" evidence="1">
    <location>
        <begin position="288"/>
        <end position="337"/>
    </location>
</feature>
<feature type="compositionally biased region" description="Acidic residues" evidence="1">
    <location>
        <begin position="50"/>
        <end position="64"/>
    </location>
</feature>
<keyword evidence="4" id="KW-1185">Reference proteome</keyword>
<dbReference type="AlphaFoldDB" id="A0A9W6BM30"/>
<evidence type="ECO:0000313" key="3">
    <source>
        <dbReference type="EMBL" id="GLC54413.1"/>
    </source>
</evidence>
<name>A0A9W6BM30_9CHLO</name>
<feature type="compositionally biased region" description="Basic residues" evidence="1">
    <location>
        <begin position="1"/>
        <end position="14"/>
    </location>
</feature>
<dbReference type="EMBL" id="BRXU01000010">
    <property type="protein sequence ID" value="GLC54413.1"/>
    <property type="molecule type" value="Genomic_DNA"/>
</dbReference>
<proteinExistence type="predicted"/>
<dbReference type="Proteomes" id="UP001165080">
    <property type="component" value="Unassembled WGS sequence"/>
</dbReference>
<sequence>MSGRGRGRGRGGRSRRPETGGDGPAALDAAVTAATAPFTQQPSGRGFDFVDAEDSEDSSDEENGDVVTSPGEPQPNAGHVMLGSQGGAANLAAMFAAAAQGAAAHAPGRIPRRPRQTAAAAAAATGAVVAPLGVGILPIPGLLAQQQQQQLLLQQQQQQQRPASMDVMIEVEKPALRQAAGRSLVITDSTAIIVRGWTPNVGYQDPEELLVSLRLHIANSPDAILNAAKLNGFRPGEPSSVELRHPRRKRDAPMVVVTGEYLQQAITMAADNNEPIKLLWGSFPLPIPQPPLPQQQEPSEGTRATVSGGGGAKRGRTGRKSSDPLLVSTGKGMGMPSHMQQSAFQFPALDARPCSSYEGARL</sequence>
<keyword evidence="2" id="KW-0812">Transmembrane</keyword>
<feature type="transmembrane region" description="Helical" evidence="2">
    <location>
        <begin position="118"/>
        <end position="143"/>
    </location>
</feature>
<evidence type="ECO:0000256" key="2">
    <source>
        <dbReference type="SAM" id="Phobius"/>
    </source>
</evidence>
<protein>
    <submittedName>
        <fullName evidence="3">Uncharacterized protein</fullName>
    </submittedName>
</protein>
<organism evidence="3 4">
    <name type="scientific">Pleodorina starrii</name>
    <dbReference type="NCBI Taxonomy" id="330485"/>
    <lineage>
        <taxon>Eukaryota</taxon>
        <taxon>Viridiplantae</taxon>
        <taxon>Chlorophyta</taxon>
        <taxon>core chlorophytes</taxon>
        <taxon>Chlorophyceae</taxon>
        <taxon>CS clade</taxon>
        <taxon>Chlamydomonadales</taxon>
        <taxon>Volvocaceae</taxon>
        <taxon>Pleodorina</taxon>
    </lineage>
</organism>
<keyword evidence="2" id="KW-0472">Membrane</keyword>
<gene>
    <name evidence="3" type="primary">PLESTB001359</name>
    <name evidence="3" type="ORF">PLESTB_000861000</name>
</gene>
<comment type="caution">
    <text evidence="3">The sequence shown here is derived from an EMBL/GenBank/DDBJ whole genome shotgun (WGS) entry which is preliminary data.</text>
</comment>
<feature type="compositionally biased region" description="Low complexity" evidence="1">
    <location>
        <begin position="25"/>
        <end position="36"/>
    </location>
</feature>
<evidence type="ECO:0000256" key="1">
    <source>
        <dbReference type="SAM" id="MobiDB-lite"/>
    </source>
</evidence>
<keyword evidence="2" id="KW-1133">Transmembrane helix</keyword>